<evidence type="ECO:0000256" key="5">
    <source>
        <dbReference type="ARBA" id="ARBA00012699"/>
    </source>
</evidence>
<organism evidence="17 18">
    <name type="scientific">Pseudolycoriella hygida</name>
    <dbReference type="NCBI Taxonomy" id="35572"/>
    <lineage>
        <taxon>Eukaryota</taxon>
        <taxon>Metazoa</taxon>
        <taxon>Ecdysozoa</taxon>
        <taxon>Arthropoda</taxon>
        <taxon>Hexapoda</taxon>
        <taxon>Insecta</taxon>
        <taxon>Pterygota</taxon>
        <taxon>Neoptera</taxon>
        <taxon>Endopterygota</taxon>
        <taxon>Diptera</taxon>
        <taxon>Nematocera</taxon>
        <taxon>Sciaroidea</taxon>
        <taxon>Sciaridae</taxon>
        <taxon>Pseudolycoriella</taxon>
    </lineage>
</organism>
<name>A0A9Q0N251_9DIPT</name>
<keyword evidence="18" id="KW-1185">Reference proteome</keyword>
<keyword evidence="13 16" id="KW-0472">Membrane</keyword>
<gene>
    <name evidence="17" type="primary">UGCG</name>
    <name evidence="17" type="ORF">Bhyg_06871</name>
</gene>
<dbReference type="EMBL" id="WJQU01000002">
    <property type="protein sequence ID" value="KAJ6641926.1"/>
    <property type="molecule type" value="Genomic_DNA"/>
</dbReference>
<evidence type="ECO:0000256" key="9">
    <source>
        <dbReference type="ARBA" id="ARBA00022692"/>
    </source>
</evidence>
<dbReference type="Pfam" id="PF13506">
    <property type="entry name" value="Glyco_transf_21"/>
    <property type="match status" value="1"/>
</dbReference>
<dbReference type="FunFam" id="3.90.550.10:FF:000041">
    <property type="entry name" value="UDP-glucose ceramide glucosyltransferase"/>
    <property type="match status" value="1"/>
</dbReference>
<evidence type="ECO:0000256" key="14">
    <source>
        <dbReference type="ARBA" id="ARBA00047869"/>
    </source>
</evidence>
<dbReference type="Gene3D" id="3.90.550.10">
    <property type="entry name" value="Spore Coat Polysaccharide Biosynthesis Protein SpsA, Chain A"/>
    <property type="match status" value="1"/>
</dbReference>
<evidence type="ECO:0000256" key="12">
    <source>
        <dbReference type="ARBA" id="ARBA00023098"/>
    </source>
</evidence>
<comment type="subcellular location">
    <subcellularLocation>
        <location evidence="1">Golgi apparatus membrane</location>
        <topology evidence="1">Multi-pass membrane protein</topology>
    </subcellularLocation>
</comment>
<dbReference type="SUPFAM" id="SSF53448">
    <property type="entry name" value="Nucleotide-diphospho-sugar transferases"/>
    <property type="match status" value="1"/>
</dbReference>
<dbReference type="InterPro" id="IPR029044">
    <property type="entry name" value="Nucleotide-diphossugar_trans"/>
</dbReference>
<evidence type="ECO:0000256" key="7">
    <source>
        <dbReference type="ARBA" id="ARBA00022676"/>
    </source>
</evidence>
<dbReference type="GO" id="GO:0000139">
    <property type="term" value="C:Golgi membrane"/>
    <property type="evidence" value="ECO:0007669"/>
    <property type="project" value="UniProtKB-SubCell"/>
</dbReference>
<evidence type="ECO:0000256" key="6">
    <source>
        <dbReference type="ARBA" id="ARBA00022516"/>
    </source>
</evidence>
<dbReference type="Proteomes" id="UP001151699">
    <property type="component" value="Chromosome B"/>
</dbReference>
<keyword evidence="11" id="KW-0333">Golgi apparatus</keyword>
<comment type="pathway">
    <text evidence="2">Lipid metabolism; sphingolipid metabolism.</text>
</comment>
<feature type="transmembrane region" description="Helical" evidence="16">
    <location>
        <begin position="317"/>
        <end position="337"/>
    </location>
</feature>
<comment type="catalytic activity">
    <reaction evidence="14">
        <text>UDP-alpha-D-xylose + an N-acylsphing-4-enine = a beta-D-xylosyl-(1&lt;-&gt;1')-N-acylsphing-4-enine + UDP + H(+)</text>
        <dbReference type="Rhea" id="RHEA:70243"/>
        <dbReference type="ChEBI" id="CHEBI:15378"/>
        <dbReference type="ChEBI" id="CHEBI:52639"/>
        <dbReference type="ChEBI" id="CHEBI:57632"/>
        <dbReference type="ChEBI" id="CHEBI:58223"/>
        <dbReference type="ChEBI" id="CHEBI:189068"/>
    </reaction>
    <physiologicalReaction direction="left-to-right" evidence="14">
        <dbReference type="Rhea" id="RHEA:70244"/>
    </physiologicalReaction>
</comment>
<accession>A0A9Q0N251</accession>
<keyword evidence="7" id="KW-0328">Glycosyltransferase</keyword>
<dbReference type="CDD" id="cd02520">
    <property type="entry name" value="Glucosylceramide_synthase"/>
    <property type="match status" value="1"/>
</dbReference>
<dbReference type="PANTHER" id="PTHR12726:SF0">
    <property type="entry name" value="CERAMIDE GLUCOSYLTRANSFERASE"/>
    <property type="match status" value="1"/>
</dbReference>
<evidence type="ECO:0000256" key="13">
    <source>
        <dbReference type="ARBA" id="ARBA00023136"/>
    </source>
</evidence>
<keyword evidence="12" id="KW-0443">Lipid metabolism</keyword>
<sequence>MSPMIYTLYGFAIFFFVFWCGIWFLHILAISYGKIKLHRKVSLLPRETPLPSVSILKPLMGVDPNLAQNLETFFTLNYPVYELLFCIEDKNDPAIAIVNSLMEKYPLVDAHLFLGGSVVGVNPKINNMQPGYEAAKYEYIMISDSGIRMKDDTLLDMVQHMTEKVGLVHQMPFTCDRDGFAATFEKIFFGTVQSRIYLTADLAGINCHTGMSCLMRKNVLIEMGGIQIFGCYLAEDFFMAKAFTDYGWKMTISSQPAMQNCGTCNITSFQARLTRWAKLRQAMVPSMILLEPLSECMVVGGFASWAVNMLFHWDSLVFYLVHILLWFLSDWILLSVVQNGSLPFNKFDFVVGWVFREFSGPYLFLHALWNPAIRWRARVYKLAWGGVAYEIAPKIKS</sequence>
<comment type="catalytic activity">
    <reaction evidence="15">
        <text>N-(9Z-octadecenoyl)-sphing-4-enine + UDP-alpha-D-xylose = beta-D-xylosyl-(1&lt;-&gt;1')-N-(9Z-octadecenoyl)-sphing-4-enine + UDP + H(+)</text>
        <dbReference type="Rhea" id="RHEA:70247"/>
        <dbReference type="ChEBI" id="CHEBI:15378"/>
        <dbReference type="ChEBI" id="CHEBI:57632"/>
        <dbReference type="ChEBI" id="CHEBI:58223"/>
        <dbReference type="ChEBI" id="CHEBI:77996"/>
        <dbReference type="ChEBI" id="CHEBI:189081"/>
    </reaction>
    <physiologicalReaction direction="left-to-right" evidence="15">
        <dbReference type="Rhea" id="RHEA:70248"/>
    </physiologicalReaction>
</comment>
<comment type="caution">
    <text evidence="17">The sequence shown here is derived from an EMBL/GenBank/DDBJ whole genome shotgun (WGS) entry which is preliminary data.</text>
</comment>
<evidence type="ECO:0000256" key="4">
    <source>
        <dbReference type="ARBA" id="ARBA00006739"/>
    </source>
</evidence>
<reference evidence="17" key="1">
    <citation type="submission" date="2022-07" db="EMBL/GenBank/DDBJ databases">
        <authorList>
            <person name="Trinca V."/>
            <person name="Uliana J.V.C."/>
            <person name="Torres T.T."/>
            <person name="Ward R.J."/>
            <person name="Monesi N."/>
        </authorList>
    </citation>
    <scope>NUCLEOTIDE SEQUENCE</scope>
    <source>
        <strain evidence="17">HSMRA1968</strain>
        <tissue evidence="17">Whole embryos</tissue>
    </source>
</reference>
<keyword evidence="8" id="KW-0808">Transferase</keyword>
<evidence type="ECO:0000313" key="17">
    <source>
        <dbReference type="EMBL" id="KAJ6641926.1"/>
    </source>
</evidence>
<dbReference type="InterPro" id="IPR025993">
    <property type="entry name" value="Ceramide_glucosylTrfase"/>
</dbReference>
<dbReference type="GO" id="GO:0008120">
    <property type="term" value="F:ceramide glucosyltransferase activity"/>
    <property type="evidence" value="ECO:0007669"/>
    <property type="project" value="UniProtKB-EC"/>
</dbReference>
<evidence type="ECO:0000256" key="2">
    <source>
        <dbReference type="ARBA" id="ARBA00004760"/>
    </source>
</evidence>
<dbReference type="OrthoDB" id="1483400at2759"/>
<evidence type="ECO:0000256" key="16">
    <source>
        <dbReference type="SAM" id="Phobius"/>
    </source>
</evidence>
<keyword evidence="9 16" id="KW-0812">Transmembrane</keyword>
<keyword evidence="10 16" id="KW-1133">Transmembrane helix</keyword>
<evidence type="ECO:0000256" key="1">
    <source>
        <dbReference type="ARBA" id="ARBA00004653"/>
    </source>
</evidence>
<dbReference type="EC" id="2.4.1.80" evidence="5"/>
<comment type="pathway">
    <text evidence="3">Sphingolipid metabolism.</text>
</comment>
<protein>
    <recommendedName>
        <fullName evidence="5">ceramide glucosyltransferase</fullName>
        <ecNumber evidence="5">2.4.1.80</ecNumber>
    </recommendedName>
</protein>
<proteinExistence type="inferred from homology"/>
<evidence type="ECO:0000313" key="18">
    <source>
        <dbReference type="Proteomes" id="UP001151699"/>
    </source>
</evidence>
<dbReference type="GO" id="GO:0006679">
    <property type="term" value="P:glucosylceramide biosynthetic process"/>
    <property type="evidence" value="ECO:0007669"/>
    <property type="project" value="TreeGrafter"/>
</dbReference>
<evidence type="ECO:0000256" key="10">
    <source>
        <dbReference type="ARBA" id="ARBA00022989"/>
    </source>
</evidence>
<keyword evidence="6" id="KW-0444">Lipid biosynthesis</keyword>
<evidence type="ECO:0000256" key="15">
    <source>
        <dbReference type="ARBA" id="ARBA00048104"/>
    </source>
</evidence>
<dbReference type="AlphaFoldDB" id="A0A9Q0N251"/>
<evidence type="ECO:0000256" key="11">
    <source>
        <dbReference type="ARBA" id="ARBA00023034"/>
    </source>
</evidence>
<evidence type="ECO:0000256" key="8">
    <source>
        <dbReference type="ARBA" id="ARBA00022679"/>
    </source>
</evidence>
<dbReference type="PANTHER" id="PTHR12726">
    <property type="entry name" value="CERAMIDE GLUCOSYLTRANSFERASE"/>
    <property type="match status" value="1"/>
</dbReference>
<comment type="similarity">
    <text evidence="4">Belongs to the glycosyltransferase 2 family.</text>
</comment>
<feature type="transmembrane region" description="Helical" evidence="16">
    <location>
        <begin position="6"/>
        <end position="30"/>
    </location>
</feature>
<evidence type="ECO:0000256" key="3">
    <source>
        <dbReference type="ARBA" id="ARBA00004991"/>
    </source>
</evidence>